<feature type="transmembrane region" description="Helical" evidence="7">
    <location>
        <begin position="6"/>
        <end position="25"/>
    </location>
</feature>
<keyword evidence="11" id="KW-1185">Reference proteome</keyword>
<dbReference type="EMBL" id="JBHSZI010000001">
    <property type="protein sequence ID" value="MFC7059155.1"/>
    <property type="molecule type" value="Genomic_DNA"/>
</dbReference>
<dbReference type="PANTHER" id="PTHR44936:SF10">
    <property type="entry name" value="SENSOR PROTEIN RSTB"/>
    <property type="match status" value="1"/>
</dbReference>
<dbReference type="InterPro" id="IPR003594">
    <property type="entry name" value="HATPase_dom"/>
</dbReference>
<feature type="transmembrane region" description="Helical" evidence="7">
    <location>
        <begin position="37"/>
        <end position="57"/>
    </location>
</feature>
<evidence type="ECO:0000256" key="3">
    <source>
        <dbReference type="ARBA" id="ARBA00022679"/>
    </source>
</evidence>
<dbReference type="PROSITE" id="PS50112">
    <property type="entry name" value="PAS"/>
    <property type="match status" value="1"/>
</dbReference>
<evidence type="ECO:0000313" key="10">
    <source>
        <dbReference type="EMBL" id="MFC7059155.1"/>
    </source>
</evidence>
<dbReference type="PROSITE" id="PS50109">
    <property type="entry name" value="HIS_KIN"/>
    <property type="match status" value="1"/>
</dbReference>
<dbReference type="SUPFAM" id="SSF55874">
    <property type="entry name" value="ATPase domain of HSP90 chaperone/DNA topoisomerase II/histidine kinase"/>
    <property type="match status" value="1"/>
</dbReference>
<feature type="transmembrane region" description="Helical" evidence="7">
    <location>
        <begin position="69"/>
        <end position="89"/>
    </location>
</feature>
<dbReference type="Proteomes" id="UP001596445">
    <property type="component" value="Unassembled WGS sequence"/>
</dbReference>
<dbReference type="GeneID" id="76631256"/>
<dbReference type="Pfam" id="PF00989">
    <property type="entry name" value="PAS"/>
    <property type="match status" value="1"/>
</dbReference>
<evidence type="ECO:0000256" key="2">
    <source>
        <dbReference type="ARBA" id="ARBA00012438"/>
    </source>
</evidence>
<evidence type="ECO:0000256" key="6">
    <source>
        <dbReference type="ARBA" id="ARBA00022840"/>
    </source>
</evidence>
<dbReference type="NCBIfam" id="TIGR00229">
    <property type="entry name" value="sensory_box"/>
    <property type="match status" value="1"/>
</dbReference>
<dbReference type="InterPro" id="IPR036890">
    <property type="entry name" value="HATPase_C_sf"/>
</dbReference>
<dbReference type="Gene3D" id="3.30.565.10">
    <property type="entry name" value="Histidine kinase-like ATPase, C-terminal domain"/>
    <property type="match status" value="1"/>
</dbReference>
<feature type="transmembrane region" description="Helical" evidence="7">
    <location>
        <begin position="178"/>
        <end position="199"/>
    </location>
</feature>
<dbReference type="Gene3D" id="3.30.450.20">
    <property type="entry name" value="PAS domain"/>
    <property type="match status" value="1"/>
</dbReference>
<dbReference type="GO" id="GO:0004673">
    <property type="term" value="F:protein histidine kinase activity"/>
    <property type="evidence" value="ECO:0007669"/>
    <property type="project" value="UniProtKB-EC"/>
</dbReference>
<name>A0ABD5W1E8_9EURY</name>
<feature type="domain" description="PAS" evidence="9">
    <location>
        <begin position="241"/>
        <end position="299"/>
    </location>
</feature>
<evidence type="ECO:0000259" key="8">
    <source>
        <dbReference type="PROSITE" id="PS50109"/>
    </source>
</evidence>
<keyword evidence="7" id="KW-0812">Transmembrane</keyword>
<evidence type="ECO:0000256" key="5">
    <source>
        <dbReference type="ARBA" id="ARBA00022777"/>
    </source>
</evidence>
<sequence length="572" mass="62975">MSTAAQSMSILMLVCATPMLGLAAYGYRNIEKPGARGFVFCQIGAIVWSIQLALLAWPGQLLPVHLNTGIRQLAQFGVAFGWLLLVWEYSKRERVDISRSLVVALLVLPAVTFVLSVTNPAHHLVLAADMPPDPVGISQFETGPWYFVAIAFAVAVAVPPVGLLVDELLSAHGAHRKQLLLLLAGWLIGFPGALQTYLFRNFESIPAYVDLTPLAFSVSATLWGMALFRYQLFGLVPVSRRTTVETMADPVIAIDANRTVVDANPAACQLFGVHEEDVAGLSLRSFCQGYPDLVSMVEPGQSHSEDITLEDAGPRHFSLDVCPIEQSGSTFGSVLVFREVTQLRKRERDLDLLKQIHSRVLRHNIRNQLTVLKGQTFAIADQDDGTFDEQTQLIRETADTLLEYSEKATDLRDIIDSEAENTSGTLTGTTRQELSRLREEYPTVEVESRIDEDVYVRSHPDIHRAIRELLHNAVAHNSDDSKRLRVTVTNTDDKGVFRVEDNGPGISNTEIETLEAGEETALQHTSGIGLWMVRLLVDKSGGTLSFDQDTEVGGTSAEIRLPIADHGTRAEK</sequence>
<dbReference type="SMART" id="SM00387">
    <property type="entry name" value="HATPase_c"/>
    <property type="match status" value="1"/>
</dbReference>
<protein>
    <recommendedName>
        <fullName evidence="2">histidine kinase</fullName>
        <ecNumber evidence="2">2.7.13.3</ecNumber>
    </recommendedName>
</protein>
<keyword evidence="4" id="KW-0547">Nucleotide-binding</keyword>
<gene>
    <name evidence="10" type="ORF">ACFQQG_14430</name>
</gene>
<feature type="transmembrane region" description="Helical" evidence="7">
    <location>
        <begin position="101"/>
        <end position="125"/>
    </location>
</feature>
<accession>A0ABD5W1E8</accession>
<proteinExistence type="predicted"/>
<dbReference type="InterPro" id="IPR000014">
    <property type="entry name" value="PAS"/>
</dbReference>
<evidence type="ECO:0000259" key="9">
    <source>
        <dbReference type="PROSITE" id="PS50112"/>
    </source>
</evidence>
<reference evidence="10 11" key="1">
    <citation type="journal article" date="2019" name="Int. J. Syst. Evol. Microbiol.">
        <title>The Global Catalogue of Microorganisms (GCM) 10K type strain sequencing project: providing services to taxonomists for standard genome sequencing and annotation.</title>
        <authorList>
            <consortium name="The Broad Institute Genomics Platform"/>
            <consortium name="The Broad Institute Genome Sequencing Center for Infectious Disease"/>
            <person name="Wu L."/>
            <person name="Ma J."/>
        </authorList>
    </citation>
    <scope>NUCLEOTIDE SEQUENCE [LARGE SCALE GENOMIC DNA]</scope>
    <source>
        <strain evidence="10 11">JCM 30072</strain>
    </source>
</reference>
<feature type="domain" description="Histidine kinase" evidence="8">
    <location>
        <begin position="360"/>
        <end position="565"/>
    </location>
</feature>
<keyword evidence="7" id="KW-0472">Membrane</keyword>
<dbReference type="SMART" id="SM00091">
    <property type="entry name" value="PAS"/>
    <property type="match status" value="1"/>
</dbReference>
<comment type="catalytic activity">
    <reaction evidence="1">
        <text>ATP + protein L-histidine = ADP + protein N-phospho-L-histidine.</text>
        <dbReference type="EC" id="2.7.13.3"/>
    </reaction>
</comment>
<organism evidence="10 11">
    <name type="scientific">Halovenus salina</name>
    <dbReference type="NCBI Taxonomy" id="1510225"/>
    <lineage>
        <taxon>Archaea</taxon>
        <taxon>Methanobacteriati</taxon>
        <taxon>Methanobacteriota</taxon>
        <taxon>Stenosarchaea group</taxon>
        <taxon>Halobacteria</taxon>
        <taxon>Halobacteriales</taxon>
        <taxon>Haloarculaceae</taxon>
        <taxon>Halovenus</taxon>
    </lineage>
</organism>
<dbReference type="AlphaFoldDB" id="A0ABD5W1E8"/>
<keyword evidence="6" id="KW-0067">ATP-binding</keyword>
<comment type="caution">
    <text evidence="10">The sequence shown here is derived from an EMBL/GenBank/DDBJ whole genome shotgun (WGS) entry which is preliminary data.</text>
</comment>
<keyword evidence="5 10" id="KW-0418">Kinase</keyword>
<dbReference type="InterPro" id="IPR005467">
    <property type="entry name" value="His_kinase_dom"/>
</dbReference>
<dbReference type="InterPro" id="IPR031621">
    <property type="entry name" value="HisKA_7TM"/>
</dbReference>
<dbReference type="Pfam" id="PF16927">
    <property type="entry name" value="HisKA_7TM"/>
    <property type="match status" value="1"/>
</dbReference>
<keyword evidence="3" id="KW-0808">Transferase</keyword>
<dbReference type="PANTHER" id="PTHR44936">
    <property type="entry name" value="SENSOR PROTEIN CREC"/>
    <property type="match status" value="1"/>
</dbReference>
<dbReference type="SUPFAM" id="SSF55785">
    <property type="entry name" value="PYP-like sensor domain (PAS domain)"/>
    <property type="match status" value="1"/>
</dbReference>
<dbReference type="Pfam" id="PF02518">
    <property type="entry name" value="HATPase_c"/>
    <property type="match status" value="1"/>
</dbReference>
<evidence type="ECO:0000256" key="7">
    <source>
        <dbReference type="SAM" id="Phobius"/>
    </source>
</evidence>
<dbReference type="EC" id="2.7.13.3" evidence="2"/>
<evidence type="ECO:0000256" key="1">
    <source>
        <dbReference type="ARBA" id="ARBA00000085"/>
    </source>
</evidence>
<dbReference type="RefSeq" id="WP_267161894.1">
    <property type="nucleotide sequence ID" value="NZ_CP112972.1"/>
</dbReference>
<dbReference type="InterPro" id="IPR035965">
    <property type="entry name" value="PAS-like_dom_sf"/>
</dbReference>
<dbReference type="GO" id="GO:0005524">
    <property type="term" value="F:ATP binding"/>
    <property type="evidence" value="ECO:0007669"/>
    <property type="project" value="UniProtKB-KW"/>
</dbReference>
<evidence type="ECO:0000256" key="4">
    <source>
        <dbReference type="ARBA" id="ARBA00022741"/>
    </source>
</evidence>
<feature type="transmembrane region" description="Helical" evidence="7">
    <location>
        <begin position="145"/>
        <end position="166"/>
    </location>
</feature>
<dbReference type="CDD" id="cd00130">
    <property type="entry name" value="PAS"/>
    <property type="match status" value="1"/>
</dbReference>
<dbReference type="InterPro" id="IPR050980">
    <property type="entry name" value="2C_sensor_his_kinase"/>
</dbReference>
<evidence type="ECO:0000313" key="11">
    <source>
        <dbReference type="Proteomes" id="UP001596445"/>
    </source>
</evidence>
<keyword evidence="7" id="KW-1133">Transmembrane helix</keyword>
<dbReference type="InterPro" id="IPR013767">
    <property type="entry name" value="PAS_fold"/>
</dbReference>
<feature type="transmembrane region" description="Helical" evidence="7">
    <location>
        <begin position="211"/>
        <end position="232"/>
    </location>
</feature>